<dbReference type="RefSeq" id="WP_346124773.1">
    <property type="nucleotide sequence ID" value="NZ_BAAAXC010000015.1"/>
</dbReference>
<evidence type="ECO:0000256" key="1">
    <source>
        <dbReference type="ARBA" id="ARBA00022679"/>
    </source>
</evidence>
<keyword evidence="8" id="KW-1185">Reference proteome</keyword>
<keyword evidence="7" id="KW-0723">Serine/threonine-protein kinase</keyword>
<dbReference type="Pfam" id="PF00069">
    <property type="entry name" value="Pkinase"/>
    <property type="match status" value="1"/>
</dbReference>
<dbReference type="EMBL" id="JBHMCE010000008">
    <property type="protein sequence ID" value="MFB9530343.1"/>
    <property type="molecule type" value="Genomic_DNA"/>
</dbReference>
<keyword evidence="4" id="KW-0067">ATP-binding</keyword>
<gene>
    <name evidence="7" type="ORF">ACFFRN_27415</name>
</gene>
<evidence type="ECO:0000313" key="7">
    <source>
        <dbReference type="EMBL" id="MFB9530343.1"/>
    </source>
</evidence>
<feature type="domain" description="Protein kinase" evidence="6">
    <location>
        <begin position="19"/>
        <end position="267"/>
    </location>
</feature>
<keyword evidence="2" id="KW-0547">Nucleotide-binding</keyword>
<dbReference type="PROSITE" id="PS50011">
    <property type="entry name" value="PROTEIN_KINASE_DOM"/>
    <property type="match status" value="1"/>
</dbReference>
<dbReference type="GO" id="GO:0004674">
    <property type="term" value="F:protein serine/threonine kinase activity"/>
    <property type="evidence" value="ECO:0007669"/>
    <property type="project" value="UniProtKB-KW"/>
</dbReference>
<accession>A0ABV5Q4D7</accession>
<keyword evidence="1" id="KW-0808">Transferase</keyword>
<dbReference type="Proteomes" id="UP001589646">
    <property type="component" value="Unassembled WGS sequence"/>
</dbReference>
<protein>
    <submittedName>
        <fullName evidence="7">Serine/threonine protein kinase</fullName>
    </submittedName>
</protein>
<sequence>MMPQVQPLRPGDPPALGPYRLAGFLARGGQGTVYLAHGPDGLPVAIKMPHAQVAADAEEMQLFLKEAEIASRVAQFCTARVLDAGLSAECLPYVVNEYIDGPSLAQQVQERGPLTVDELTRLALTTATGLTAVHQAGIVHRDLKPSNILMATDGPRIIDFGIARVLDTTSTTASGVIGTPAYMAPEQFEGKRISSATDMFGWAATLVFAATGAPPFGSGSPVAILNRVLHHAPDLSGVPAALRPALAACLAKDPDARPSAHEAYTLVLRPQRTAVAGTAVPPIAAGHMKADRAEGHFLTTSPHPQDTAVKRSRRTAVLVGAAALGATVAAGIVLALPHLGDGSPLPGPSGGPRAQTPPTTAQAEPAAAWGRKLGSWQVADTTAALAEPERRAQVNRLFRKEQLPRGDYSVSVQVQMVYLFADDADCRYGLLIEQAVPPGAGGRPGSMAGLMLNPSEDDVIIQGSPDPWLDNDDGMGEDRGHLTEAWDFTKIHRMEIIKRGERFEYRLNGVSMGTRTLKHGRTPMTVSLYAKGGKIDFANFRVS</sequence>
<evidence type="ECO:0000259" key="6">
    <source>
        <dbReference type="PROSITE" id="PS50011"/>
    </source>
</evidence>
<evidence type="ECO:0000313" key="8">
    <source>
        <dbReference type="Proteomes" id="UP001589646"/>
    </source>
</evidence>
<dbReference type="PROSITE" id="PS00108">
    <property type="entry name" value="PROTEIN_KINASE_ST"/>
    <property type="match status" value="1"/>
</dbReference>
<evidence type="ECO:0000256" key="2">
    <source>
        <dbReference type="ARBA" id="ARBA00022741"/>
    </source>
</evidence>
<dbReference type="PANTHER" id="PTHR43289:SF34">
    <property type="entry name" value="SERINE_THREONINE-PROTEIN KINASE YBDM-RELATED"/>
    <property type="match status" value="1"/>
</dbReference>
<dbReference type="PANTHER" id="PTHR43289">
    <property type="entry name" value="MITOGEN-ACTIVATED PROTEIN KINASE KINASE KINASE 20-RELATED"/>
    <property type="match status" value="1"/>
</dbReference>
<organism evidence="7 8">
    <name type="scientific">Nonomuraea roseola</name>
    <dbReference type="NCBI Taxonomy" id="46179"/>
    <lineage>
        <taxon>Bacteria</taxon>
        <taxon>Bacillati</taxon>
        <taxon>Actinomycetota</taxon>
        <taxon>Actinomycetes</taxon>
        <taxon>Streptosporangiales</taxon>
        <taxon>Streptosporangiaceae</taxon>
        <taxon>Nonomuraea</taxon>
    </lineage>
</organism>
<comment type="caution">
    <text evidence="7">The sequence shown here is derived from an EMBL/GenBank/DDBJ whole genome shotgun (WGS) entry which is preliminary data.</text>
</comment>
<dbReference type="InterPro" id="IPR011009">
    <property type="entry name" value="Kinase-like_dom_sf"/>
</dbReference>
<dbReference type="Gene3D" id="1.10.510.10">
    <property type="entry name" value="Transferase(Phosphotransferase) domain 1"/>
    <property type="match status" value="1"/>
</dbReference>
<evidence type="ECO:0000256" key="5">
    <source>
        <dbReference type="SAM" id="MobiDB-lite"/>
    </source>
</evidence>
<name>A0ABV5Q4D7_9ACTN</name>
<dbReference type="CDD" id="cd14014">
    <property type="entry name" value="STKc_PknB_like"/>
    <property type="match status" value="1"/>
</dbReference>
<dbReference type="InterPro" id="IPR008271">
    <property type="entry name" value="Ser/Thr_kinase_AS"/>
</dbReference>
<dbReference type="SMART" id="SM00220">
    <property type="entry name" value="S_TKc"/>
    <property type="match status" value="1"/>
</dbReference>
<evidence type="ECO:0000256" key="4">
    <source>
        <dbReference type="ARBA" id="ARBA00022840"/>
    </source>
</evidence>
<dbReference type="InterPro" id="IPR000719">
    <property type="entry name" value="Prot_kinase_dom"/>
</dbReference>
<dbReference type="SUPFAM" id="SSF56112">
    <property type="entry name" value="Protein kinase-like (PK-like)"/>
    <property type="match status" value="1"/>
</dbReference>
<evidence type="ECO:0000256" key="3">
    <source>
        <dbReference type="ARBA" id="ARBA00022777"/>
    </source>
</evidence>
<feature type="compositionally biased region" description="Low complexity" evidence="5">
    <location>
        <begin position="351"/>
        <end position="366"/>
    </location>
</feature>
<proteinExistence type="predicted"/>
<reference evidence="7 8" key="1">
    <citation type="submission" date="2024-09" db="EMBL/GenBank/DDBJ databases">
        <authorList>
            <person name="Sun Q."/>
            <person name="Mori K."/>
        </authorList>
    </citation>
    <scope>NUCLEOTIDE SEQUENCE [LARGE SCALE GENOMIC DNA]</scope>
    <source>
        <strain evidence="7 8">JCM 3323</strain>
    </source>
</reference>
<feature type="region of interest" description="Disordered" evidence="5">
    <location>
        <begin position="343"/>
        <end position="366"/>
    </location>
</feature>
<keyword evidence="3 7" id="KW-0418">Kinase</keyword>
<dbReference type="Gene3D" id="3.30.200.20">
    <property type="entry name" value="Phosphorylase Kinase, domain 1"/>
    <property type="match status" value="1"/>
</dbReference>